<comment type="caution">
    <text evidence="1">The sequence shown here is derived from an EMBL/GenBank/DDBJ whole genome shotgun (WGS) entry which is preliminary data.</text>
</comment>
<accession>A0A550CEM7</accession>
<dbReference type="EMBL" id="VDMD01000010">
    <property type="protein sequence ID" value="TRM63232.1"/>
    <property type="molecule type" value="Genomic_DNA"/>
</dbReference>
<dbReference type="Proteomes" id="UP000320762">
    <property type="component" value="Unassembled WGS sequence"/>
</dbReference>
<proteinExistence type="predicted"/>
<organism evidence="1 2">
    <name type="scientific">Schizophyllum amplum</name>
    <dbReference type="NCBI Taxonomy" id="97359"/>
    <lineage>
        <taxon>Eukaryota</taxon>
        <taxon>Fungi</taxon>
        <taxon>Dikarya</taxon>
        <taxon>Basidiomycota</taxon>
        <taxon>Agaricomycotina</taxon>
        <taxon>Agaricomycetes</taxon>
        <taxon>Agaricomycetidae</taxon>
        <taxon>Agaricales</taxon>
        <taxon>Schizophyllaceae</taxon>
        <taxon>Schizophyllum</taxon>
    </lineage>
</organism>
<keyword evidence="2" id="KW-1185">Reference proteome</keyword>
<sequence>MATLPPHVPALLETLSGSNFTFYGIRMYGRIVIVQADAVPSYAQYHHPDDGGSVSYDVTLQDAMDARKQRIQDIEMIQMQLKAIKWQACSWAYLNRKNGRLIQRERRMYRIAYPTWTTLIEESEITLTKFIDGVHRQGCWRGVQVDVFIGWTDDYLRCIERAMRGYRQLQRKGLDFAYEILGHVVRDGHVVGYVTEAMTGRMVESYDQKLVYSAVARLHSAGLTYTCFCDMGLMVCGGKLKFSNLSGLSEDGDEASKTRNWQSAEELFALDRRGVPNMFPSPSDAVDQFTVLSIVPELSRLYDSNFFSCTEILSIAFRQWQQKGHRDGVRREKRARRAAAREDWDGTTVCSSRAISKAGFSRAHSIVSDASYATSNSSTVERFRPYGTVMRNRILTFDDDGETSTVFSEGMRTDNRFPARGVSL</sequence>
<dbReference type="AlphaFoldDB" id="A0A550CEM7"/>
<evidence type="ECO:0000313" key="2">
    <source>
        <dbReference type="Proteomes" id="UP000320762"/>
    </source>
</evidence>
<evidence type="ECO:0000313" key="1">
    <source>
        <dbReference type="EMBL" id="TRM63232.1"/>
    </source>
</evidence>
<gene>
    <name evidence="1" type="ORF">BD626DRAFT_495989</name>
</gene>
<name>A0A550CEM7_9AGAR</name>
<protein>
    <submittedName>
        <fullName evidence="1">Uncharacterized protein</fullName>
    </submittedName>
</protein>
<dbReference type="OrthoDB" id="2874131at2759"/>
<reference evidence="1 2" key="1">
    <citation type="journal article" date="2019" name="New Phytol.">
        <title>Comparative genomics reveals unique wood-decay strategies and fruiting body development in the Schizophyllaceae.</title>
        <authorList>
            <person name="Almasi E."/>
            <person name="Sahu N."/>
            <person name="Krizsan K."/>
            <person name="Balint B."/>
            <person name="Kovacs G.M."/>
            <person name="Kiss B."/>
            <person name="Cseklye J."/>
            <person name="Drula E."/>
            <person name="Henrissat B."/>
            <person name="Nagy I."/>
            <person name="Chovatia M."/>
            <person name="Adam C."/>
            <person name="LaButti K."/>
            <person name="Lipzen A."/>
            <person name="Riley R."/>
            <person name="Grigoriev I.V."/>
            <person name="Nagy L.G."/>
        </authorList>
    </citation>
    <scope>NUCLEOTIDE SEQUENCE [LARGE SCALE GENOMIC DNA]</scope>
    <source>
        <strain evidence="1 2">NL-1724</strain>
    </source>
</reference>